<feature type="region of interest" description="Disordered" evidence="1">
    <location>
        <begin position="300"/>
        <end position="321"/>
    </location>
</feature>
<sequence length="321" mass="34723">MPRPTPLINHRAGRADGESGRDARSAGVPFHSHHAAACILCGNVLTVGEQAVGKVCGRGECKTRHVREQAQAELRRQSALQERAAAAEQALVDSQAIPAANDRAHSVIPANRRRLTELPKRRVREFVDRLMGVLSQAAAVRFGNASLDSEPDLYDEPCGLTETQLAVLGNGCAVCRGHCCPQGSGHAFINVETIVRYMEQHPDQRPRDVLSAYVSRIGHRTYEDSCVYHAASGCTLPREMRSKVCNGYLCKGLTQILNQIDETPSPQVFVISVSDYEPNEANDQTHPTTRAALIDAHGVTSHSLPPATGGEADAVGDTPKR</sequence>
<evidence type="ECO:0000256" key="1">
    <source>
        <dbReference type="SAM" id="MobiDB-lite"/>
    </source>
</evidence>
<accession>A0A5B9MJ52</accession>
<feature type="region of interest" description="Disordered" evidence="1">
    <location>
        <begin position="1"/>
        <end position="27"/>
    </location>
</feature>
<protein>
    <submittedName>
        <fullName evidence="2">Uncharacterized protein</fullName>
    </submittedName>
</protein>
<reference evidence="2 3" key="1">
    <citation type="submission" date="2019-02" db="EMBL/GenBank/DDBJ databases">
        <title>Planctomycetal bacteria perform biofilm scaping via a novel small molecule.</title>
        <authorList>
            <person name="Jeske O."/>
            <person name="Boedeker C."/>
            <person name="Wiegand S."/>
            <person name="Breitling P."/>
            <person name="Kallscheuer N."/>
            <person name="Jogler M."/>
            <person name="Rohde M."/>
            <person name="Petersen J."/>
            <person name="Medema M.H."/>
            <person name="Surup F."/>
            <person name="Jogler C."/>
        </authorList>
    </citation>
    <scope>NUCLEOTIDE SEQUENCE [LARGE SCALE GENOMIC DNA]</scope>
    <source>
        <strain evidence="2 3">Mal15</strain>
    </source>
</reference>
<name>A0A5B9MJ52_9BACT</name>
<dbReference type="AlphaFoldDB" id="A0A5B9MJ52"/>
<evidence type="ECO:0000313" key="2">
    <source>
        <dbReference type="EMBL" id="QEG01403.1"/>
    </source>
</evidence>
<organism evidence="2 3">
    <name type="scientific">Stieleria maiorica</name>
    <dbReference type="NCBI Taxonomy" id="2795974"/>
    <lineage>
        <taxon>Bacteria</taxon>
        <taxon>Pseudomonadati</taxon>
        <taxon>Planctomycetota</taxon>
        <taxon>Planctomycetia</taxon>
        <taxon>Pirellulales</taxon>
        <taxon>Pirellulaceae</taxon>
        <taxon>Stieleria</taxon>
    </lineage>
</organism>
<feature type="compositionally biased region" description="Basic and acidic residues" evidence="1">
    <location>
        <begin position="13"/>
        <end position="24"/>
    </location>
</feature>
<gene>
    <name evidence="2" type="ORF">Mal15_54790</name>
</gene>
<dbReference type="EMBL" id="CP036264">
    <property type="protein sequence ID" value="QEG01403.1"/>
    <property type="molecule type" value="Genomic_DNA"/>
</dbReference>
<dbReference type="RefSeq" id="WP_147870484.1">
    <property type="nucleotide sequence ID" value="NZ_CP036264.1"/>
</dbReference>
<evidence type="ECO:0000313" key="3">
    <source>
        <dbReference type="Proteomes" id="UP000321353"/>
    </source>
</evidence>
<dbReference type="KEGG" id="smam:Mal15_54790"/>
<proteinExistence type="predicted"/>
<dbReference type="Proteomes" id="UP000321353">
    <property type="component" value="Chromosome"/>
</dbReference>
<keyword evidence="3" id="KW-1185">Reference proteome</keyword>